<comment type="caution">
    <text evidence="1">The sequence shown here is derived from an EMBL/GenBank/DDBJ whole genome shotgun (WGS) entry which is preliminary data.</text>
</comment>
<dbReference type="EMBL" id="NFEN01000053">
    <property type="protein sequence ID" value="OUA27829.1"/>
    <property type="molecule type" value="Genomic_DNA"/>
</dbReference>
<proteinExistence type="predicted"/>
<evidence type="ECO:0000313" key="1">
    <source>
        <dbReference type="EMBL" id="OUA27829.1"/>
    </source>
</evidence>
<dbReference type="RefSeq" id="WP_001068663.1">
    <property type="nucleotide sequence ID" value="NZ_CP059980.1"/>
</dbReference>
<accession>A0A9X6QAE7</accession>
<reference evidence="1 2" key="1">
    <citation type="submission" date="2016-10" db="EMBL/GenBank/DDBJ databases">
        <title>Comparative genomics of Bacillus thuringiensis reveals a path to pathogens against multiple invertebrate hosts.</title>
        <authorList>
            <person name="Zheng J."/>
            <person name="Gao Q."/>
            <person name="Liu H."/>
            <person name="Peng D."/>
            <person name="Ruan L."/>
            <person name="Sun M."/>
        </authorList>
    </citation>
    <scope>NUCLEOTIDE SEQUENCE [LARGE SCALE GENOMIC DNA]</scope>
    <source>
        <strain evidence="1">I13</strain>
    </source>
</reference>
<gene>
    <name evidence="1" type="ORF">BK775_11690</name>
</gene>
<dbReference type="AlphaFoldDB" id="A0A9X6QAE7"/>
<protein>
    <submittedName>
        <fullName evidence="1">Uncharacterized protein</fullName>
    </submittedName>
</protein>
<evidence type="ECO:0000313" key="2">
    <source>
        <dbReference type="Proteomes" id="UP000195077"/>
    </source>
</evidence>
<dbReference type="Proteomes" id="UP000195077">
    <property type="component" value="Unassembled WGS sequence"/>
</dbReference>
<name>A0A9X6QAE7_BACTU</name>
<organism evidence="1 2">
    <name type="scientific">Bacillus thuringiensis</name>
    <dbReference type="NCBI Taxonomy" id="1428"/>
    <lineage>
        <taxon>Bacteria</taxon>
        <taxon>Bacillati</taxon>
        <taxon>Bacillota</taxon>
        <taxon>Bacilli</taxon>
        <taxon>Bacillales</taxon>
        <taxon>Bacillaceae</taxon>
        <taxon>Bacillus</taxon>
        <taxon>Bacillus cereus group</taxon>
    </lineage>
</organism>
<sequence length="96" mass="10887">MNPLIKKYVEEVNFEQVENLFLTLEKIENLKSQEGVVCPTKTTDLWISRKLSVIEVLGVPTVMESTTEYMILDSFGNPLWVDDANGTLDYIKGFVG</sequence>